<accession>A0A9P5GMU6</accession>
<evidence type="ECO:0000256" key="1">
    <source>
        <dbReference type="SAM" id="MobiDB-lite"/>
    </source>
</evidence>
<name>A0A9P5GMU6_PENCR</name>
<evidence type="ECO:0000313" key="2">
    <source>
        <dbReference type="EMBL" id="KAF7524475.1"/>
    </source>
</evidence>
<feature type="region of interest" description="Disordered" evidence="1">
    <location>
        <begin position="258"/>
        <end position="286"/>
    </location>
</feature>
<keyword evidence="3" id="KW-1185">Reference proteome</keyword>
<reference evidence="2" key="1">
    <citation type="submission" date="2020-02" db="EMBL/GenBank/DDBJ databases">
        <authorList>
            <person name="Lichtner F.J."/>
        </authorList>
    </citation>
    <scope>NUCLEOTIDE SEQUENCE</scope>
    <source>
        <strain evidence="2">G10</strain>
    </source>
</reference>
<protein>
    <submittedName>
        <fullName evidence="2">Uncharacterized protein</fullName>
    </submittedName>
</protein>
<feature type="compositionally biased region" description="Pro residues" evidence="1">
    <location>
        <begin position="172"/>
        <end position="182"/>
    </location>
</feature>
<comment type="caution">
    <text evidence="2">The sequence shown here is derived from an EMBL/GenBank/DDBJ whole genome shotgun (WGS) entry which is preliminary data.</text>
</comment>
<dbReference type="Proteomes" id="UP000701341">
    <property type="component" value="Unassembled WGS sequence"/>
</dbReference>
<proteinExistence type="predicted"/>
<dbReference type="EMBL" id="JAAOZQ010000036">
    <property type="protein sequence ID" value="KAF7524475.1"/>
    <property type="molecule type" value="Genomic_DNA"/>
</dbReference>
<organism evidence="2 3">
    <name type="scientific">Penicillium crustosum</name>
    <name type="common">Blue mold fungus</name>
    <dbReference type="NCBI Taxonomy" id="36656"/>
    <lineage>
        <taxon>Eukaryota</taxon>
        <taxon>Fungi</taxon>
        <taxon>Dikarya</taxon>
        <taxon>Ascomycota</taxon>
        <taxon>Pezizomycotina</taxon>
        <taxon>Eurotiomycetes</taxon>
        <taxon>Eurotiomycetidae</taxon>
        <taxon>Eurotiales</taxon>
        <taxon>Aspergillaceae</taxon>
        <taxon>Penicillium</taxon>
    </lineage>
</organism>
<dbReference type="AlphaFoldDB" id="A0A9P5GMU6"/>
<feature type="region of interest" description="Disordered" evidence="1">
    <location>
        <begin position="337"/>
        <end position="392"/>
    </location>
</feature>
<gene>
    <name evidence="2" type="ORF">PCG10_005735</name>
</gene>
<feature type="region of interest" description="Disordered" evidence="1">
    <location>
        <begin position="152"/>
        <end position="183"/>
    </location>
</feature>
<sequence>MSPTGNNISTNLGPVNPHLSRSYKEASTSQWQLYALFQTFLEDRPADAIRAVQERHLLISWDLKAIHYLRTCLRTWIEGKVPGDAIGAFLVTVLYEQDFHLDYLLTTMVRDGHTQLHIARRLLAFYQIRDEAGTPIWDNVAIYLEDTDQNPPAIQRKSVAGSSTITRKDPPPRIPTPPPADPRWPLFMGALSDPELENLMGMLDDNRHLDEDLPPLFAGVSEEDFPTIQAFRRFNLHKNDSSEDLPLPESRADRVEDFSKQTDISQDKPLPSLPVITRKPLPTLPTDRAISRKALPLPPLSHPSSPNPSSVRVSTFMSEKKLKARWADCVPGERANIEQGSDEAGLRSSAAACPEPSVNVNQPHAPGSSDNVYAHVHYSPPPAPPKLKKKAGVEDLRQARERDERTTGDVEVIY</sequence>
<evidence type="ECO:0000313" key="3">
    <source>
        <dbReference type="Proteomes" id="UP000701341"/>
    </source>
</evidence>